<dbReference type="Proteomes" id="UP000244189">
    <property type="component" value="Unassembled WGS sequence"/>
</dbReference>
<dbReference type="AlphaFoldDB" id="A0A2T5GSI3"/>
<evidence type="ECO:0000313" key="2">
    <source>
        <dbReference type="Proteomes" id="UP000244189"/>
    </source>
</evidence>
<dbReference type="RefSeq" id="WP_107956608.1">
    <property type="nucleotide sequence ID" value="NZ_QAOG01000001.1"/>
</dbReference>
<keyword evidence="2" id="KW-1185">Reference proteome</keyword>
<sequence length="76" mass="8141">MIDAKAVTLSLLERRAPGATICPSEVARAIAEDWRGAMPAVHAAIDELVGDGLVRLSWKGQPLGARSGPYRIRCND</sequence>
<proteinExistence type="predicted"/>
<comment type="caution">
    <text evidence="1">The sequence shown here is derived from an EMBL/GenBank/DDBJ whole genome shotgun (WGS) entry which is preliminary data.</text>
</comment>
<dbReference type="InterPro" id="IPR036390">
    <property type="entry name" value="WH_DNA-bd_sf"/>
</dbReference>
<dbReference type="Gene3D" id="1.10.10.10">
    <property type="entry name" value="Winged helix-like DNA-binding domain superfamily/Winged helix DNA-binding domain"/>
    <property type="match status" value="1"/>
</dbReference>
<dbReference type="SUPFAM" id="SSF46785">
    <property type="entry name" value="Winged helix' DNA-binding domain"/>
    <property type="match status" value="1"/>
</dbReference>
<organism evidence="1 2">
    <name type="scientific">Sphingomonas aurantiaca</name>
    <dbReference type="NCBI Taxonomy" id="185949"/>
    <lineage>
        <taxon>Bacteria</taxon>
        <taxon>Pseudomonadati</taxon>
        <taxon>Pseudomonadota</taxon>
        <taxon>Alphaproteobacteria</taxon>
        <taxon>Sphingomonadales</taxon>
        <taxon>Sphingomonadaceae</taxon>
        <taxon>Sphingomonas</taxon>
    </lineage>
</organism>
<evidence type="ECO:0000313" key="1">
    <source>
        <dbReference type="EMBL" id="PTQ62280.1"/>
    </source>
</evidence>
<accession>A0A2T5GSI3</accession>
<dbReference type="InterPro" id="IPR036388">
    <property type="entry name" value="WH-like_DNA-bd_sf"/>
</dbReference>
<reference evidence="1 2" key="1">
    <citation type="submission" date="2018-04" db="EMBL/GenBank/DDBJ databases">
        <title>Genomic Encyclopedia of Type Strains, Phase III (KMG-III): the genomes of soil and plant-associated and newly described type strains.</title>
        <authorList>
            <person name="Whitman W."/>
        </authorList>
    </citation>
    <scope>NUCLEOTIDE SEQUENCE [LARGE SCALE GENOMIC DNA]</scope>
    <source>
        <strain evidence="1 2">MA101b</strain>
    </source>
</reference>
<gene>
    <name evidence="1" type="ORF">C8J26_0559</name>
</gene>
<protein>
    <submittedName>
        <fullName evidence="1">Uncharacterized protein DUF3253</fullName>
    </submittedName>
</protein>
<dbReference type="EMBL" id="QAOG01000001">
    <property type="protein sequence ID" value="PTQ62280.1"/>
    <property type="molecule type" value="Genomic_DNA"/>
</dbReference>
<name>A0A2T5GSI3_9SPHN</name>
<dbReference type="Pfam" id="PF11625">
    <property type="entry name" value="DUF3253"/>
    <property type="match status" value="1"/>
</dbReference>
<dbReference type="InterPro" id="IPR021660">
    <property type="entry name" value="DUF3253"/>
</dbReference>